<dbReference type="EMBL" id="MT143998">
    <property type="protein sequence ID" value="QJA45841.1"/>
    <property type="molecule type" value="Genomic_DNA"/>
</dbReference>
<evidence type="ECO:0000313" key="1">
    <source>
        <dbReference type="EMBL" id="QJA45841.1"/>
    </source>
</evidence>
<gene>
    <name evidence="1" type="ORF">TM448A00285_0019</name>
    <name evidence="2" type="ORF">TM448B00616_0012</name>
</gene>
<dbReference type="EMBL" id="MT144638">
    <property type="protein sequence ID" value="QJH96050.1"/>
    <property type="molecule type" value="Genomic_DNA"/>
</dbReference>
<accession>A0A6H1ZEJ5</accession>
<protein>
    <submittedName>
        <fullName evidence="1">Uncharacterized protein</fullName>
    </submittedName>
</protein>
<dbReference type="AlphaFoldDB" id="A0A6H1ZEJ5"/>
<proteinExistence type="predicted"/>
<evidence type="ECO:0000313" key="2">
    <source>
        <dbReference type="EMBL" id="QJH96050.1"/>
    </source>
</evidence>
<sequence>MSEKFEQFAVVELFGHQIIAGMVSEQMIGGQGFVRVDVPAVDGQEGFTKFYGAGAIYALTPCDEATMLRAVQGLRQQPIEVWKLNLPQLTVRRGDEDGQ</sequence>
<name>A0A6H1ZEJ5_9ZZZZ</name>
<reference evidence="1" key="1">
    <citation type="submission" date="2020-03" db="EMBL/GenBank/DDBJ databases">
        <title>The deep terrestrial virosphere.</title>
        <authorList>
            <person name="Holmfeldt K."/>
            <person name="Nilsson E."/>
            <person name="Simone D."/>
            <person name="Lopez-Fernandez M."/>
            <person name="Wu X."/>
            <person name="de Brujin I."/>
            <person name="Lundin D."/>
            <person name="Andersson A."/>
            <person name="Bertilsson S."/>
            <person name="Dopson M."/>
        </authorList>
    </citation>
    <scope>NUCLEOTIDE SEQUENCE</scope>
    <source>
        <strain evidence="1">TM448A00285</strain>
        <strain evidence="2">TM448B00616</strain>
    </source>
</reference>
<organism evidence="1">
    <name type="scientific">viral metagenome</name>
    <dbReference type="NCBI Taxonomy" id="1070528"/>
    <lineage>
        <taxon>unclassified sequences</taxon>
        <taxon>metagenomes</taxon>
        <taxon>organismal metagenomes</taxon>
    </lineage>
</organism>